<accession>A0A7J8AMG9</accession>
<dbReference type="VEuPathDB" id="HostDB:GeneID_118671727"/>
<proteinExistence type="predicted"/>
<evidence type="ECO:0000256" key="1">
    <source>
        <dbReference type="SAM" id="MobiDB-lite"/>
    </source>
</evidence>
<feature type="region of interest" description="Disordered" evidence="1">
    <location>
        <begin position="86"/>
        <end position="105"/>
    </location>
</feature>
<feature type="region of interest" description="Disordered" evidence="1">
    <location>
        <begin position="1"/>
        <end position="46"/>
    </location>
</feature>
<protein>
    <submittedName>
        <fullName evidence="2">Uncharacterized protein</fullName>
    </submittedName>
</protein>
<name>A0A7J8AMG9_MYOMY</name>
<dbReference type="AlphaFoldDB" id="A0A7J8AMG9"/>
<evidence type="ECO:0000313" key="2">
    <source>
        <dbReference type="EMBL" id="KAF6387445.1"/>
    </source>
</evidence>
<evidence type="ECO:0000313" key="3">
    <source>
        <dbReference type="Proteomes" id="UP000527355"/>
    </source>
</evidence>
<sequence>MCRGTKYRAQPNKLQISTPRIEKGHTQEAESGSEEAGARPSWAGDMEPLYQQTHKHVHQIQSHMGRWEMADKQSVHLVENEIQASIPDIQPPRTPGDFVQQGAAQQKTECQTSCCPSEAGIAQVRSGWSQ</sequence>
<keyword evidence="3" id="KW-1185">Reference proteome</keyword>
<dbReference type="EMBL" id="JABWUV010000001">
    <property type="protein sequence ID" value="KAF6387445.1"/>
    <property type="molecule type" value="Genomic_DNA"/>
</dbReference>
<comment type="caution">
    <text evidence="2">The sequence shown here is derived from an EMBL/GenBank/DDBJ whole genome shotgun (WGS) entry which is preliminary data.</text>
</comment>
<dbReference type="Proteomes" id="UP000527355">
    <property type="component" value="Unassembled WGS sequence"/>
</dbReference>
<gene>
    <name evidence="2" type="ORF">mMyoMyo1_007941</name>
</gene>
<organism evidence="2 3">
    <name type="scientific">Myotis myotis</name>
    <name type="common">Greater mouse-eared bat</name>
    <name type="synonym">Vespertilio myotis</name>
    <dbReference type="NCBI Taxonomy" id="51298"/>
    <lineage>
        <taxon>Eukaryota</taxon>
        <taxon>Metazoa</taxon>
        <taxon>Chordata</taxon>
        <taxon>Craniata</taxon>
        <taxon>Vertebrata</taxon>
        <taxon>Euteleostomi</taxon>
        <taxon>Mammalia</taxon>
        <taxon>Eutheria</taxon>
        <taxon>Laurasiatheria</taxon>
        <taxon>Chiroptera</taxon>
        <taxon>Yangochiroptera</taxon>
        <taxon>Vespertilionidae</taxon>
        <taxon>Myotis</taxon>
    </lineage>
</organism>
<reference evidence="2 3" key="1">
    <citation type="journal article" date="2020" name="Nature">
        <title>Six reference-quality genomes reveal evolution of bat adaptations.</title>
        <authorList>
            <person name="Jebb D."/>
            <person name="Huang Z."/>
            <person name="Pippel M."/>
            <person name="Hughes G.M."/>
            <person name="Lavrichenko K."/>
            <person name="Devanna P."/>
            <person name="Winkler S."/>
            <person name="Jermiin L.S."/>
            <person name="Skirmuntt E.C."/>
            <person name="Katzourakis A."/>
            <person name="Burkitt-Gray L."/>
            <person name="Ray D.A."/>
            <person name="Sullivan K.A.M."/>
            <person name="Roscito J.G."/>
            <person name="Kirilenko B.M."/>
            <person name="Davalos L.M."/>
            <person name="Corthals A.P."/>
            <person name="Power M.L."/>
            <person name="Jones G."/>
            <person name="Ransome R.D."/>
            <person name="Dechmann D.K.N."/>
            <person name="Locatelli A.G."/>
            <person name="Puechmaille S.J."/>
            <person name="Fedrigo O."/>
            <person name="Jarvis E.D."/>
            <person name="Hiller M."/>
            <person name="Vernes S.C."/>
            <person name="Myers E.W."/>
            <person name="Teeling E.C."/>
        </authorList>
    </citation>
    <scope>NUCLEOTIDE SEQUENCE [LARGE SCALE GENOMIC DNA]</scope>
    <source>
        <strain evidence="2">MMyoMyo1</strain>
        <tissue evidence="2">Flight muscle</tissue>
    </source>
</reference>